<dbReference type="EMBL" id="CP011074">
    <property type="protein sequence ID" value="AKF93762.1"/>
    <property type="molecule type" value="Genomic_DNA"/>
</dbReference>
<keyword evidence="1" id="KW-0805">Transcription regulation</keyword>
<dbReference type="PANTHER" id="PTHR24567:SF74">
    <property type="entry name" value="HTH-TYPE TRANSCRIPTIONAL REGULATOR ARCR"/>
    <property type="match status" value="1"/>
</dbReference>
<evidence type="ECO:0000313" key="7">
    <source>
        <dbReference type="EMBL" id="AKF93762.1"/>
    </source>
</evidence>
<evidence type="ECO:0000256" key="2">
    <source>
        <dbReference type="ARBA" id="ARBA00023125"/>
    </source>
</evidence>
<dbReference type="InterPro" id="IPR036388">
    <property type="entry name" value="WH-like_DNA-bd_sf"/>
</dbReference>
<dbReference type="GO" id="GO:0003677">
    <property type="term" value="F:DNA binding"/>
    <property type="evidence" value="ECO:0007669"/>
    <property type="project" value="UniProtKB-KW"/>
</dbReference>
<dbReference type="CDD" id="cd00038">
    <property type="entry name" value="CAP_ED"/>
    <property type="match status" value="1"/>
</dbReference>
<dbReference type="InterPro" id="IPR012318">
    <property type="entry name" value="HTH_CRP"/>
</dbReference>
<dbReference type="GO" id="GO:0003700">
    <property type="term" value="F:DNA-binding transcription factor activity"/>
    <property type="evidence" value="ECO:0007669"/>
    <property type="project" value="TreeGrafter"/>
</dbReference>
<gene>
    <name evidence="7" type="ORF">EX87_09060</name>
</gene>
<keyword evidence="2" id="KW-0238">DNA-binding</keyword>
<dbReference type="SMART" id="SM00419">
    <property type="entry name" value="HTH_CRP"/>
    <property type="match status" value="1"/>
</dbReference>
<reference evidence="7" key="1">
    <citation type="submission" date="2015-03" db="EMBL/GenBank/DDBJ databases">
        <title>MIGS Cultured Bacterial/Archaeal sample from Brevibacillus laterosporus.</title>
        <authorList>
            <person name="Zeng D."/>
            <person name="Zhu L."/>
            <person name="Dong G."/>
            <person name="Ye W."/>
            <person name="Ren D."/>
            <person name="Wu L."/>
            <person name="Xu J."/>
            <person name="Li G."/>
            <person name="Guo L."/>
        </authorList>
    </citation>
    <scope>NUCLEOTIDE SEQUENCE</scope>
    <source>
        <strain evidence="7">B9</strain>
    </source>
</reference>
<dbReference type="Pfam" id="PF00027">
    <property type="entry name" value="cNMP_binding"/>
    <property type="match status" value="1"/>
</dbReference>
<dbReference type="InterPro" id="IPR000595">
    <property type="entry name" value="cNMP-bd_dom"/>
</dbReference>
<dbReference type="InterPro" id="IPR018490">
    <property type="entry name" value="cNMP-bd_dom_sf"/>
</dbReference>
<sequence>MEKIKYLSRIQLFSELEVEELEKIEPVAPITIMKKGTLITTPHQSQKFLYLIKSGKVRLYQITSEGSELTLDVLGVGHIFGEVGTFTTGSENLYAQTWEDSLICTIDKTEFENFLQKKPDIALKFIEFLSKRLQEVEELLEYMAYGSVRKRLLFLLNKLSVKFGVKISMEESLHQEEDWIQLDIAVTHQELATMMGSIRETVTGLLQDFTAEGIIRKEGQRKPFQIHYSRLKQALAKDQMRQVTK</sequence>
<evidence type="ECO:0000256" key="4">
    <source>
        <dbReference type="ARBA" id="ARBA00023163"/>
    </source>
</evidence>
<dbReference type="SMART" id="SM00100">
    <property type="entry name" value="cNMP"/>
    <property type="match status" value="1"/>
</dbReference>
<protein>
    <submittedName>
        <fullName evidence="7">Transcriptional regulator</fullName>
    </submittedName>
</protein>
<feature type="domain" description="HTH crp-type" evidence="6">
    <location>
        <begin position="146"/>
        <end position="230"/>
    </location>
</feature>
<dbReference type="AlphaFoldDB" id="A0A0F7EGC8"/>
<dbReference type="InterPro" id="IPR050397">
    <property type="entry name" value="Env_Response_Regulators"/>
</dbReference>
<dbReference type="PROSITE" id="PS50042">
    <property type="entry name" value="CNMP_BINDING_3"/>
    <property type="match status" value="1"/>
</dbReference>
<dbReference type="SUPFAM" id="SSF46785">
    <property type="entry name" value="Winged helix' DNA-binding domain"/>
    <property type="match status" value="1"/>
</dbReference>
<dbReference type="GO" id="GO:0005829">
    <property type="term" value="C:cytosol"/>
    <property type="evidence" value="ECO:0007669"/>
    <property type="project" value="TreeGrafter"/>
</dbReference>
<keyword evidence="4" id="KW-0804">Transcription</keyword>
<evidence type="ECO:0000256" key="3">
    <source>
        <dbReference type="ARBA" id="ARBA00023159"/>
    </source>
</evidence>
<dbReference type="RefSeq" id="WP_031412680.1">
    <property type="nucleotide sequence ID" value="NZ_CP011074.1"/>
</dbReference>
<keyword evidence="3" id="KW-0010">Activator</keyword>
<dbReference type="Gene3D" id="2.60.120.10">
    <property type="entry name" value="Jelly Rolls"/>
    <property type="match status" value="1"/>
</dbReference>
<evidence type="ECO:0000256" key="1">
    <source>
        <dbReference type="ARBA" id="ARBA00023015"/>
    </source>
</evidence>
<dbReference type="PROSITE" id="PS51063">
    <property type="entry name" value="HTH_CRP_2"/>
    <property type="match status" value="1"/>
</dbReference>
<name>A0A0F7EGC8_BRELA</name>
<proteinExistence type="predicted"/>
<dbReference type="SUPFAM" id="SSF51206">
    <property type="entry name" value="cAMP-binding domain-like"/>
    <property type="match status" value="1"/>
</dbReference>
<evidence type="ECO:0000259" key="6">
    <source>
        <dbReference type="PROSITE" id="PS51063"/>
    </source>
</evidence>
<feature type="domain" description="Cyclic nucleotide-binding" evidence="5">
    <location>
        <begin position="12"/>
        <end position="132"/>
    </location>
</feature>
<dbReference type="InterPro" id="IPR014710">
    <property type="entry name" value="RmlC-like_jellyroll"/>
</dbReference>
<accession>A0A0F7EGC8</accession>
<organism evidence="7">
    <name type="scientific">Brevibacillus laterosporus</name>
    <name type="common">Bacillus laterosporus</name>
    <dbReference type="NCBI Taxonomy" id="1465"/>
    <lineage>
        <taxon>Bacteria</taxon>
        <taxon>Bacillati</taxon>
        <taxon>Bacillota</taxon>
        <taxon>Bacilli</taxon>
        <taxon>Bacillales</taxon>
        <taxon>Paenibacillaceae</taxon>
        <taxon>Brevibacillus</taxon>
    </lineage>
</organism>
<evidence type="ECO:0000259" key="5">
    <source>
        <dbReference type="PROSITE" id="PS50042"/>
    </source>
</evidence>
<dbReference type="PANTHER" id="PTHR24567">
    <property type="entry name" value="CRP FAMILY TRANSCRIPTIONAL REGULATORY PROTEIN"/>
    <property type="match status" value="1"/>
</dbReference>
<dbReference type="Pfam" id="PF13545">
    <property type="entry name" value="HTH_Crp_2"/>
    <property type="match status" value="1"/>
</dbReference>
<dbReference type="Gene3D" id="1.10.10.10">
    <property type="entry name" value="Winged helix-like DNA-binding domain superfamily/Winged helix DNA-binding domain"/>
    <property type="match status" value="1"/>
</dbReference>
<dbReference type="InterPro" id="IPR036390">
    <property type="entry name" value="WH_DNA-bd_sf"/>
</dbReference>